<feature type="domain" description="Alpha-glycerophosphate oxidase C-terminal" evidence="8">
    <location>
        <begin position="415"/>
        <end position="494"/>
    </location>
</feature>
<dbReference type="InterPro" id="IPR038299">
    <property type="entry name" value="DAO_C_sf"/>
</dbReference>
<dbReference type="PANTHER" id="PTHR11985">
    <property type="entry name" value="GLYCEROL-3-PHOSPHATE DEHYDROGENASE"/>
    <property type="match status" value="1"/>
</dbReference>
<dbReference type="Gene3D" id="1.10.8.870">
    <property type="entry name" value="Alpha-glycerophosphate oxidase, cap domain"/>
    <property type="match status" value="1"/>
</dbReference>
<dbReference type="GO" id="GO:0046168">
    <property type="term" value="P:glycerol-3-phosphate catabolic process"/>
    <property type="evidence" value="ECO:0007669"/>
    <property type="project" value="TreeGrafter"/>
</dbReference>
<dbReference type="InterPro" id="IPR000447">
    <property type="entry name" value="G3P_DH_FAD-dep"/>
</dbReference>
<dbReference type="GO" id="GO:0004368">
    <property type="term" value="F:glycerol-3-phosphate dehydrogenase (quinone) activity"/>
    <property type="evidence" value="ECO:0007669"/>
    <property type="project" value="InterPro"/>
</dbReference>
<dbReference type="InterPro" id="IPR036188">
    <property type="entry name" value="FAD/NAD-bd_sf"/>
</dbReference>
<comment type="cofactor">
    <cofactor evidence="1">
        <name>FAD</name>
        <dbReference type="ChEBI" id="CHEBI:57692"/>
    </cofactor>
</comment>
<keyword evidence="4" id="KW-0319">Glycerol metabolism</keyword>
<dbReference type="PRINTS" id="PR01001">
    <property type="entry name" value="FADG3PDH"/>
</dbReference>
<keyword evidence="3" id="KW-0285">Flavoprotein</keyword>
<evidence type="ECO:0000259" key="8">
    <source>
        <dbReference type="Pfam" id="PF16901"/>
    </source>
</evidence>
<sequence length="522" mass="56719">MNRETALNHIRTAREPYDFCIIGGGATGLGAAVDAASRGHSVVLLEQADFAKGTSSRSTKLVHGGVRYLQQGNVSLVLEALRERGRLTRNAPHLVHDLSFVIPNYSWWEGPFYGIGMKVYDQLAGKLGLGPSRWLSKEETIAAIPTVETENLSGGVKYHDGQFDDSRLAVNLAQTAAGLGARVVNYARCTGLEKEDGLVSGVKATDLESDEEFTIPARCVINATGIFVDELRAADDASAKAMVTVSQGIHLVLPKEFLPGNSAIMIPKTADGRVLFAVPWHDCVVVGTTDTPLEEKSLEPRALAEEIDFVMEHAAQYLTKDPTPEDVLSVFAGLRPLVSEGDDSDTAAISRDHTIVVSNSGLLTVTGGKWTTYRKMAEDVIDQAEMVAGTDHKRCETESLQIHGWTRGDIPEPHLRPYGADAQAIRALGEPDRVHDDLTLTRGEVRWHVREEMARTVEDVLARRSRSLLLNARASIAAAPTVARIMAEELGQDDSWIDEQVTTFTNLAKGYLFGDPASIGTK</sequence>
<dbReference type="Pfam" id="PF16901">
    <property type="entry name" value="DAO_C"/>
    <property type="match status" value="1"/>
</dbReference>
<evidence type="ECO:0000256" key="6">
    <source>
        <dbReference type="ARBA" id="ARBA00023002"/>
    </source>
</evidence>
<evidence type="ECO:0000313" key="9">
    <source>
        <dbReference type="EMBL" id="MBK1834317.1"/>
    </source>
</evidence>
<evidence type="ECO:0000256" key="2">
    <source>
        <dbReference type="ARBA" id="ARBA00007330"/>
    </source>
</evidence>
<dbReference type="InterPro" id="IPR006076">
    <property type="entry name" value="FAD-dep_OxRdtase"/>
</dbReference>
<reference evidence="9" key="1">
    <citation type="submission" date="2021-01" db="EMBL/GenBank/DDBJ databases">
        <title>Modified the classification status of verrucomicrobia.</title>
        <authorList>
            <person name="Feng X."/>
        </authorList>
    </citation>
    <scope>NUCLEOTIDE SEQUENCE</scope>
    <source>
        <strain evidence="9">KCTC 12986</strain>
    </source>
</reference>
<evidence type="ECO:0000256" key="3">
    <source>
        <dbReference type="ARBA" id="ARBA00022630"/>
    </source>
</evidence>
<keyword evidence="5" id="KW-0274">FAD</keyword>
<gene>
    <name evidence="9" type="ORF">JIN78_09625</name>
</gene>
<comment type="caution">
    <text evidence="9">The sequence shown here is derived from an EMBL/GenBank/DDBJ whole genome shotgun (WGS) entry which is preliminary data.</text>
</comment>
<evidence type="ECO:0000259" key="7">
    <source>
        <dbReference type="Pfam" id="PF01266"/>
    </source>
</evidence>
<evidence type="ECO:0000256" key="4">
    <source>
        <dbReference type="ARBA" id="ARBA00022798"/>
    </source>
</evidence>
<evidence type="ECO:0000256" key="5">
    <source>
        <dbReference type="ARBA" id="ARBA00022827"/>
    </source>
</evidence>
<comment type="similarity">
    <text evidence="2">Belongs to the FAD-dependent glycerol-3-phosphate dehydrogenase family.</text>
</comment>
<dbReference type="Gene3D" id="3.30.9.10">
    <property type="entry name" value="D-Amino Acid Oxidase, subunit A, domain 2"/>
    <property type="match status" value="1"/>
</dbReference>
<name>A0A934VMI5_9BACT</name>
<dbReference type="Pfam" id="PF01266">
    <property type="entry name" value="DAO"/>
    <property type="match status" value="1"/>
</dbReference>
<dbReference type="RefSeq" id="WP_200391752.1">
    <property type="nucleotide sequence ID" value="NZ_JAENIO010000021.1"/>
</dbReference>
<dbReference type="PANTHER" id="PTHR11985:SF35">
    <property type="entry name" value="ANAEROBIC GLYCEROL-3-PHOSPHATE DEHYDROGENASE SUBUNIT A"/>
    <property type="match status" value="1"/>
</dbReference>
<dbReference type="Proteomes" id="UP000604083">
    <property type="component" value="Unassembled WGS sequence"/>
</dbReference>
<dbReference type="InterPro" id="IPR031656">
    <property type="entry name" value="DAO_C"/>
</dbReference>
<protein>
    <submittedName>
        <fullName evidence="9">Glycerol-3-phosphate dehydrogenase/oxidase</fullName>
    </submittedName>
</protein>
<proteinExistence type="inferred from homology"/>
<accession>A0A934VMI5</accession>
<keyword evidence="10" id="KW-1185">Reference proteome</keyword>
<organism evidence="9 10">
    <name type="scientific">Roseibacillus ishigakijimensis</name>
    <dbReference type="NCBI Taxonomy" id="454146"/>
    <lineage>
        <taxon>Bacteria</taxon>
        <taxon>Pseudomonadati</taxon>
        <taxon>Verrucomicrobiota</taxon>
        <taxon>Verrucomicrobiia</taxon>
        <taxon>Verrucomicrobiales</taxon>
        <taxon>Verrucomicrobiaceae</taxon>
        <taxon>Roseibacillus</taxon>
    </lineage>
</organism>
<evidence type="ECO:0000256" key="1">
    <source>
        <dbReference type="ARBA" id="ARBA00001974"/>
    </source>
</evidence>
<dbReference type="PROSITE" id="PS00978">
    <property type="entry name" value="FAD_G3PDH_2"/>
    <property type="match status" value="1"/>
</dbReference>
<feature type="domain" description="FAD dependent oxidoreductase" evidence="7">
    <location>
        <begin position="18"/>
        <end position="374"/>
    </location>
</feature>
<dbReference type="GO" id="GO:0006071">
    <property type="term" value="P:glycerol metabolic process"/>
    <property type="evidence" value="ECO:0007669"/>
    <property type="project" value="UniProtKB-KW"/>
</dbReference>
<dbReference type="EMBL" id="JAENIO010000021">
    <property type="protein sequence ID" value="MBK1834317.1"/>
    <property type="molecule type" value="Genomic_DNA"/>
</dbReference>
<dbReference type="Gene3D" id="3.50.50.60">
    <property type="entry name" value="FAD/NAD(P)-binding domain"/>
    <property type="match status" value="1"/>
</dbReference>
<evidence type="ECO:0000313" key="10">
    <source>
        <dbReference type="Proteomes" id="UP000604083"/>
    </source>
</evidence>
<dbReference type="SUPFAM" id="SSF51905">
    <property type="entry name" value="FAD/NAD(P)-binding domain"/>
    <property type="match status" value="1"/>
</dbReference>
<dbReference type="AlphaFoldDB" id="A0A934VMI5"/>
<keyword evidence="6" id="KW-0560">Oxidoreductase</keyword>